<dbReference type="EnsemblPlants" id="AET4Gv20717100.2">
    <property type="protein sequence ID" value="AET4Gv20717100.2"/>
    <property type="gene ID" value="AET4Gv20717100"/>
</dbReference>
<dbReference type="InterPro" id="IPR054722">
    <property type="entry name" value="PolX-like_BBD"/>
</dbReference>
<proteinExistence type="predicted"/>
<reference evidence="2" key="3">
    <citation type="journal article" date="2017" name="Nature">
        <title>Genome sequence of the progenitor of the wheat D genome Aegilops tauschii.</title>
        <authorList>
            <person name="Luo M.C."/>
            <person name="Gu Y.Q."/>
            <person name="Puiu D."/>
            <person name="Wang H."/>
            <person name="Twardziok S.O."/>
            <person name="Deal K.R."/>
            <person name="Huo N."/>
            <person name="Zhu T."/>
            <person name="Wang L."/>
            <person name="Wang Y."/>
            <person name="McGuire P.E."/>
            <person name="Liu S."/>
            <person name="Long H."/>
            <person name="Ramasamy R.K."/>
            <person name="Rodriguez J.C."/>
            <person name="Van S.L."/>
            <person name="Yuan L."/>
            <person name="Wang Z."/>
            <person name="Xia Z."/>
            <person name="Xiao L."/>
            <person name="Anderson O.D."/>
            <person name="Ouyang S."/>
            <person name="Liang Y."/>
            <person name="Zimin A.V."/>
            <person name="Pertea G."/>
            <person name="Qi P."/>
            <person name="Bennetzen J.L."/>
            <person name="Dai X."/>
            <person name="Dawson M.W."/>
            <person name="Muller H.G."/>
            <person name="Kugler K."/>
            <person name="Rivarola-Duarte L."/>
            <person name="Spannagl M."/>
            <person name="Mayer K.F.X."/>
            <person name="Lu F.H."/>
            <person name="Bevan M.W."/>
            <person name="Leroy P."/>
            <person name="Li P."/>
            <person name="You F.M."/>
            <person name="Sun Q."/>
            <person name="Liu Z."/>
            <person name="Lyons E."/>
            <person name="Wicker T."/>
            <person name="Salzberg S.L."/>
            <person name="Devos K.M."/>
            <person name="Dvorak J."/>
        </authorList>
    </citation>
    <scope>NUCLEOTIDE SEQUENCE [LARGE SCALE GENOMIC DNA]</scope>
    <source>
        <strain evidence="2">cv. AL8/78</strain>
    </source>
</reference>
<reference evidence="2" key="4">
    <citation type="submission" date="2019-03" db="UniProtKB">
        <authorList>
            <consortium name="EnsemblPlants"/>
        </authorList>
    </citation>
    <scope>IDENTIFICATION</scope>
</reference>
<name>A0A453IX35_AEGTS</name>
<dbReference type="AlphaFoldDB" id="A0A453IX35"/>
<reference evidence="3" key="1">
    <citation type="journal article" date="2014" name="Science">
        <title>Ancient hybridizations among the ancestral genomes of bread wheat.</title>
        <authorList>
            <consortium name="International Wheat Genome Sequencing Consortium,"/>
            <person name="Marcussen T."/>
            <person name="Sandve S.R."/>
            <person name="Heier L."/>
            <person name="Spannagl M."/>
            <person name="Pfeifer M."/>
            <person name="Jakobsen K.S."/>
            <person name="Wulff B.B."/>
            <person name="Steuernagel B."/>
            <person name="Mayer K.F."/>
            <person name="Olsen O.A."/>
        </authorList>
    </citation>
    <scope>NUCLEOTIDE SEQUENCE [LARGE SCALE GENOMIC DNA]</scope>
    <source>
        <strain evidence="3">cv. AL8/78</strain>
    </source>
</reference>
<evidence type="ECO:0000313" key="2">
    <source>
        <dbReference type="EnsemblPlants" id="AET4Gv20717100.2"/>
    </source>
</evidence>
<reference evidence="3" key="2">
    <citation type="journal article" date="2017" name="Nat. Plants">
        <title>The Aegilops tauschii genome reveals multiple impacts of transposons.</title>
        <authorList>
            <person name="Zhao G."/>
            <person name="Zou C."/>
            <person name="Li K."/>
            <person name="Wang K."/>
            <person name="Li T."/>
            <person name="Gao L."/>
            <person name="Zhang X."/>
            <person name="Wang H."/>
            <person name="Yang Z."/>
            <person name="Liu X."/>
            <person name="Jiang W."/>
            <person name="Mao L."/>
            <person name="Kong X."/>
            <person name="Jiao Y."/>
            <person name="Jia J."/>
        </authorList>
    </citation>
    <scope>NUCLEOTIDE SEQUENCE [LARGE SCALE GENOMIC DNA]</scope>
    <source>
        <strain evidence="3">cv. AL8/78</strain>
    </source>
</reference>
<sequence>MLNAAYSNSGFPNQPAPEWYLDSGASSHVTGNQGILTSSSHSLTHVPSSILVGNGQHLPITATGSTTLHPHKFRLTDILVSPHVVTSLISVRKFTKDNSCSV</sequence>
<evidence type="ECO:0000313" key="3">
    <source>
        <dbReference type="Proteomes" id="UP000015105"/>
    </source>
</evidence>
<dbReference type="STRING" id="200361.A0A453IX35"/>
<dbReference type="Proteomes" id="UP000015105">
    <property type="component" value="Chromosome 4D"/>
</dbReference>
<protein>
    <recommendedName>
        <fullName evidence="1">Retrovirus-related Pol polyprotein from transposon TNT 1-94-like beta-barrel domain-containing protein</fullName>
    </recommendedName>
</protein>
<evidence type="ECO:0000259" key="1">
    <source>
        <dbReference type="Pfam" id="PF22936"/>
    </source>
</evidence>
<reference evidence="2" key="5">
    <citation type="journal article" date="2021" name="G3 (Bethesda)">
        <title>Aegilops tauschii genome assembly Aet v5.0 features greater sequence contiguity and improved annotation.</title>
        <authorList>
            <person name="Wang L."/>
            <person name="Zhu T."/>
            <person name="Rodriguez J.C."/>
            <person name="Deal K.R."/>
            <person name="Dubcovsky J."/>
            <person name="McGuire P.E."/>
            <person name="Lux T."/>
            <person name="Spannagl M."/>
            <person name="Mayer K.F.X."/>
            <person name="Baldrich P."/>
            <person name="Meyers B.C."/>
            <person name="Huo N."/>
            <person name="Gu Y.Q."/>
            <person name="Zhou H."/>
            <person name="Devos K.M."/>
            <person name="Bennetzen J.L."/>
            <person name="Unver T."/>
            <person name="Budak H."/>
            <person name="Gulick P.J."/>
            <person name="Galiba G."/>
            <person name="Kalapos B."/>
            <person name="Nelson D.R."/>
            <person name="Li P."/>
            <person name="You F.M."/>
            <person name="Luo M.C."/>
            <person name="Dvorak J."/>
        </authorList>
    </citation>
    <scope>NUCLEOTIDE SEQUENCE [LARGE SCALE GENOMIC DNA]</scope>
    <source>
        <strain evidence="2">cv. AL8/78</strain>
    </source>
</reference>
<dbReference type="Pfam" id="PF22936">
    <property type="entry name" value="Pol_BBD"/>
    <property type="match status" value="1"/>
</dbReference>
<dbReference type="Gramene" id="AET4Gv20717100.2">
    <property type="protein sequence ID" value="AET4Gv20717100.2"/>
    <property type="gene ID" value="AET4Gv20717100"/>
</dbReference>
<organism evidence="2 3">
    <name type="scientific">Aegilops tauschii subsp. strangulata</name>
    <name type="common">Goatgrass</name>
    <dbReference type="NCBI Taxonomy" id="200361"/>
    <lineage>
        <taxon>Eukaryota</taxon>
        <taxon>Viridiplantae</taxon>
        <taxon>Streptophyta</taxon>
        <taxon>Embryophyta</taxon>
        <taxon>Tracheophyta</taxon>
        <taxon>Spermatophyta</taxon>
        <taxon>Magnoliopsida</taxon>
        <taxon>Liliopsida</taxon>
        <taxon>Poales</taxon>
        <taxon>Poaceae</taxon>
        <taxon>BOP clade</taxon>
        <taxon>Pooideae</taxon>
        <taxon>Triticodae</taxon>
        <taxon>Triticeae</taxon>
        <taxon>Triticinae</taxon>
        <taxon>Aegilops</taxon>
    </lineage>
</organism>
<accession>A0A453IX35</accession>
<keyword evidence="3" id="KW-1185">Reference proteome</keyword>
<feature type="domain" description="Retrovirus-related Pol polyprotein from transposon TNT 1-94-like beta-barrel" evidence="1">
    <location>
        <begin position="19"/>
        <end position="97"/>
    </location>
</feature>